<protein>
    <submittedName>
        <fullName evidence="5">BapA prefix-like domain-containing protein</fullName>
    </submittedName>
</protein>
<dbReference type="Gene3D" id="2.60.40.10">
    <property type="entry name" value="Immunoglobulins"/>
    <property type="match status" value="5"/>
</dbReference>
<comment type="caution">
    <text evidence="5">The sequence shown here is derived from an EMBL/GenBank/DDBJ whole genome shotgun (WGS) entry which is preliminary data.</text>
</comment>
<dbReference type="InterPro" id="IPR044016">
    <property type="entry name" value="Big_13"/>
</dbReference>
<dbReference type="NCBIfam" id="NF033510">
    <property type="entry name" value="Ca_tandemer"/>
    <property type="match status" value="4"/>
</dbReference>
<feature type="domain" description="Biofilm-associated protein BapA-like prefix-like" evidence="4">
    <location>
        <begin position="1"/>
        <end position="111"/>
    </location>
</feature>
<feature type="domain" description="Bacterial Ig" evidence="2">
    <location>
        <begin position="255"/>
        <end position="334"/>
    </location>
</feature>
<dbReference type="NCBIfam" id="NF040520">
    <property type="entry name" value="Ig_like_BLP2"/>
    <property type="match status" value="1"/>
</dbReference>
<dbReference type="RefSeq" id="WP_130161821.1">
    <property type="nucleotide sequence ID" value="NZ_SGIM01000004.1"/>
</dbReference>
<evidence type="ECO:0000313" key="6">
    <source>
        <dbReference type="Proteomes" id="UP000292110"/>
    </source>
</evidence>
<keyword evidence="6" id="KW-1185">Reference proteome</keyword>
<evidence type="ECO:0000259" key="3">
    <source>
        <dbReference type="Pfam" id="PF19077"/>
    </source>
</evidence>
<evidence type="ECO:0000313" key="5">
    <source>
        <dbReference type="EMBL" id="RZF53761.1"/>
    </source>
</evidence>
<dbReference type="NCBIfam" id="NF033677">
    <property type="entry name" value="biofilm_BapA_N"/>
    <property type="match status" value="1"/>
</dbReference>
<reference evidence="5 6" key="1">
    <citation type="submission" date="2019-02" db="EMBL/GenBank/DDBJ databases">
        <title>The draft genome of Acinetobacter halotolerans strain JCM 31009.</title>
        <authorList>
            <person name="Qin J."/>
            <person name="Feng Y."/>
            <person name="Nemec A."/>
            <person name="Zong Z."/>
        </authorList>
    </citation>
    <scope>NUCLEOTIDE SEQUENCE [LARGE SCALE GENOMIC DNA]</scope>
    <source>
        <strain evidence="5 6">JCM 31009</strain>
    </source>
</reference>
<name>A0A4Q6XKP5_9GAMM</name>
<dbReference type="Pfam" id="PF22783">
    <property type="entry name" value="BapA_N"/>
    <property type="match status" value="1"/>
</dbReference>
<feature type="domain" description="Bacterial Ig-like" evidence="3">
    <location>
        <begin position="528"/>
        <end position="610"/>
    </location>
</feature>
<sequence>MTKVVVSSKKNLMTLQDAQMQDVILNQPSIVQIGVTQADIKSMMKQGDDLVITLKNGEKIVISGFYNDVNVTEHTLALVKQDGTYEIAQFDDSGKFIRYVPTTQLSQFAYTEAPAQASIAQSAADDSGISKSQLMKAGLVALAAEGIYLWAVKDDDDKDKNNNKSPDITPPATPTATLSSDTQTITGKTEAKAKILIRDLTGKVIATGQADDQGNYTIKLDQPLVDGNKVSVVAVDRAGNVSQGTVVTGTKDTIAPEAPTAQLNADGTIVTGKTEANAKVSIYDADGNLLGTVKANKEGLYSIQVSPPLTSENGGTVVAEDAAGNKSEPSKVVAGKDTVAPEQPLIEVNKEGTSIHGKAEVNAKVIIKDAAGNVIGSGTVDAQGKFEVNISPALASGEKGSIIIEDAAGNQSKPVEISPGKDTIAPDKASVQITADGDSISGTAEANAKIEIRSADGKIIGTGTVGADGKFTIAVSPALTDKNIGKVYVIDAAGNRSVETNVVGNKDTIAPTKPILEKVIDDVGDVKGAISAGGSTDDARPTLSGKGEAKAVLTIYDNGQPIGTATVGNDGKWSFELSKDLALGSHKITLTQTDAAGNTSEMSDSFSFTVVAPTTANTVALSENIESDPIEISLVESIDLAALESDSVAIVVEPLELENMLIDDLLISSDQSADQVDDVLNQFVGTESAVAVTTQAANSTHVEYAQVMKSDPLEQLEFLQHSIV</sequence>
<dbReference type="Pfam" id="PF19077">
    <property type="entry name" value="Big_13"/>
    <property type="match status" value="1"/>
</dbReference>
<accession>A0A4Q6XKP5</accession>
<dbReference type="InterPro" id="IPR048051">
    <property type="entry name" value="BapA-like_prefix-like"/>
</dbReference>
<dbReference type="InterPro" id="IPR041498">
    <property type="entry name" value="Big_6"/>
</dbReference>
<feature type="domain" description="Bacterial Ig" evidence="2">
    <location>
        <begin position="425"/>
        <end position="503"/>
    </location>
</feature>
<dbReference type="Proteomes" id="UP000292110">
    <property type="component" value="Unassembled WGS sequence"/>
</dbReference>
<feature type="domain" description="Bacterial Ig" evidence="2">
    <location>
        <begin position="171"/>
        <end position="248"/>
    </location>
</feature>
<proteinExistence type="predicted"/>
<dbReference type="InterPro" id="IPR013783">
    <property type="entry name" value="Ig-like_fold"/>
</dbReference>
<evidence type="ECO:0000259" key="4">
    <source>
        <dbReference type="Pfam" id="PF22783"/>
    </source>
</evidence>
<dbReference type="AlphaFoldDB" id="A0A4Q6XKP5"/>
<dbReference type="EMBL" id="SGIM01000004">
    <property type="protein sequence ID" value="RZF53761.1"/>
    <property type="molecule type" value="Genomic_DNA"/>
</dbReference>
<evidence type="ECO:0000259" key="2">
    <source>
        <dbReference type="Pfam" id="PF17936"/>
    </source>
</evidence>
<feature type="region of interest" description="Disordered" evidence="1">
    <location>
        <begin position="155"/>
        <end position="184"/>
    </location>
</feature>
<feature type="domain" description="Bacterial Ig" evidence="2">
    <location>
        <begin position="340"/>
        <end position="417"/>
    </location>
</feature>
<evidence type="ECO:0000256" key="1">
    <source>
        <dbReference type="SAM" id="MobiDB-lite"/>
    </source>
</evidence>
<dbReference type="Pfam" id="PF17936">
    <property type="entry name" value="Big_6"/>
    <property type="match status" value="4"/>
</dbReference>
<gene>
    <name evidence="5" type="ORF">EXE30_07240</name>
</gene>
<organism evidence="5 6">
    <name type="scientific">Acinetobacter halotolerans</name>
    <dbReference type="NCBI Taxonomy" id="1752076"/>
    <lineage>
        <taxon>Bacteria</taxon>
        <taxon>Pseudomonadati</taxon>
        <taxon>Pseudomonadota</taxon>
        <taxon>Gammaproteobacteria</taxon>
        <taxon>Moraxellales</taxon>
        <taxon>Moraxellaceae</taxon>
        <taxon>Acinetobacter</taxon>
    </lineage>
</organism>